<evidence type="ECO:0000313" key="7">
    <source>
        <dbReference type="EMBL" id="KAK9765937.1"/>
    </source>
</evidence>
<evidence type="ECO:0000256" key="2">
    <source>
        <dbReference type="ARBA" id="ARBA00007459"/>
    </source>
</evidence>
<feature type="compositionally biased region" description="Pro residues" evidence="5">
    <location>
        <begin position="452"/>
        <end position="468"/>
    </location>
</feature>
<keyword evidence="3" id="KW-0507">mRNA processing</keyword>
<feature type="compositionally biased region" description="Acidic residues" evidence="5">
    <location>
        <begin position="96"/>
        <end position="128"/>
    </location>
</feature>
<evidence type="ECO:0000256" key="3">
    <source>
        <dbReference type="ARBA" id="ARBA00022664"/>
    </source>
</evidence>
<feature type="compositionally biased region" description="Acidic residues" evidence="5">
    <location>
        <begin position="75"/>
        <end position="88"/>
    </location>
</feature>
<reference evidence="7 8" key="1">
    <citation type="submission" date="2023-04" db="EMBL/GenBank/DDBJ databases">
        <title>Genome of Basidiobolus ranarum AG-B5.</title>
        <authorList>
            <person name="Stajich J.E."/>
            <person name="Carter-House D."/>
            <person name="Gryganskyi A."/>
        </authorList>
    </citation>
    <scope>NUCLEOTIDE SEQUENCE [LARGE SCALE GENOMIC DNA]</scope>
    <source>
        <strain evidence="7 8">AG-B5</strain>
    </source>
</reference>
<evidence type="ECO:0000256" key="5">
    <source>
        <dbReference type="SAM" id="MobiDB-lite"/>
    </source>
</evidence>
<keyword evidence="8" id="KW-1185">Reference proteome</keyword>
<evidence type="ECO:0000259" key="6">
    <source>
        <dbReference type="Pfam" id="PF05182"/>
    </source>
</evidence>
<feature type="compositionally biased region" description="Basic and acidic residues" evidence="5">
    <location>
        <begin position="401"/>
        <end position="419"/>
    </location>
</feature>
<dbReference type="InterPro" id="IPR007854">
    <property type="entry name" value="Fip1_dom"/>
</dbReference>
<feature type="compositionally biased region" description="Low complexity" evidence="5">
    <location>
        <begin position="422"/>
        <end position="442"/>
    </location>
</feature>
<protein>
    <submittedName>
        <fullName evidence="7">Cleavage polyadenylation factor subunit fip1, variant 2</fullName>
    </submittedName>
</protein>
<feature type="region of interest" description="Disordered" evidence="5">
    <location>
        <begin position="388"/>
        <end position="596"/>
    </location>
</feature>
<feature type="compositionally biased region" description="Basic and acidic residues" evidence="5">
    <location>
        <begin position="481"/>
        <end position="588"/>
    </location>
</feature>
<gene>
    <name evidence="7" type="primary">FIP1</name>
    <name evidence="7" type="ORF">K7432_005346</name>
</gene>
<dbReference type="InterPro" id="IPR051187">
    <property type="entry name" value="Pre-mRNA_3'-end_processing_reg"/>
</dbReference>
<feature type="compositionally biased region" description="Polar residues" evidence="5">
    <location>
        <begin position="135"/>
        <end position="163"/>
    </location>
</feature>
<dbReference type="EMBL" id="JASJQH010000207">
    <property type="protein sequence ID" value="KAK9765937.1"/>
    <property type="molecule type" value="Genomic_DNA"/>
</dbReference>
<dbReference type="PANTHER" id="PTHR13484:SF0">
    <property type="entry name" value="PRE-MRNA 3'-END-PROCESSING FACTOR FIP1"/>
    <property type="match status" value="1"/>
</dbReference>
<dbReference type="PANTHER" id="PTHR13484">
    <property type="entry name" value="FIP1-LIKE 1 PROTEIN"/>
    <property type="match status" value="1"/>
</dbReference>
<proteinExistence type="inferred from homology"/>
<feature type="domain" description="Pre-mRNA polyadenylation factor Fip1" evidence="6">
    <location>
        <begin position="185"/>
        <end position="227"/>
    </location>
</feature>
<accession>A0ABR2WWS5</accession>
<evidence type="ECO:0000313" key="8">
    <source>
        <dbReference type="Proteomes" id="UP001479436"/>
    </source>
</evidence>
<keyword evidence="4" id="KW-0539">Nucleus</keyword>
<sequence length="596" mass="67278">MSNSASGKYMEEDDLDDFLYGDSANGAIPGSAQNENNEDDYYDLYGGKDEESSVNTLQESEQQPKIDIDNSVVDDAVDYGDDAEEDNQEEVKKEDNEDDDDDADEDDNEDSDSDIEFVTEMPDDENQDGEGRRNSLVNIKPNQYQKNANASGNNQDGTQQATAANRPGGIDLNAVGEIEGQSIYEVDLDSFEDKPWRKPGADLTDYFNYGFNEYTWRLYCSKQKQMREDQFLRKRINVYESKPDMMGDMPPDMPPFGGPMFDMPPHGPGPFRFQPPPGQRMMRRPGDQEESSAIQVVSSDRENMGENDMPGRMRPDFMNPERFPGDFPVPPPMPMGMFPPDMVPPGAMAPPFFMGGPDMGPPGPLVYDPGFRGGRGRGLIRSNQPMIRGTLRGRGRGNMSPKDDKLSNPNEEHHLRDGDIGNNGNMGNMGNMGNNMNNKMGGVMRGPGGPHIGPPGPMKERNAPPPGRPGGFEPLDPSGSDGRKRSQSSDRMTDQGDDERHEKHFKDDRERNRDRDRTDRHRDKSSREKDPKERWSKREDNRSKESGRDSGRDSRDNDRDRHDDRGSRDSKSNRKRTYDARDDDDNHRRSTSKRRH</sequence>
<dbReference type="Pfam" id="PF05182">
    <property type="entry name" value="Fip1"/>
    <property type="match status" value="1"/>
</dbReference>
<comment type="caution">
    <text evidence="7">The sequence shown here is derived from an EMBL/GenBank/DDBJ whole genome shotgun (WGS) entry which is preliminary data.</text>
</comment>
<name>A0ABR2WWS5_9FUNG</name>
<evidence type="ECO:0000256" key="4">
    <source>
        <dbReference type="ARBA" id="ARBA00023242"/>
    </source>
</evidence>
<dbReference type="Proteomes" id="UP001479436">
    <property type="component" value="Unassembled WGS sequence"/>
</dbReference>
<comment type="subcellular location">
    <subcellularLocation>
        <location evidence="1">Nucleus</location>
    </subcellularLocation>
</comment>
<evidence type="ECO:0000256" key="1">
    <source>
        <dbReference type="ARBA" id="ARBA00004123"/>
    </source>
</evidence>
<feature type="region of interest" description="Disordered" evidence="5">
    <location>
        <begin position="1"/>
        <end position="172"/>
    </location>
</feature>
<organism evidence="7 8">
    <name type="scientific">Basidiobolus ranarum</name>
    <dbReference type="NCBI Taxonomy" id="34480"/>
    <lineage>
        <taxon>Eukaryota</taxon>
        <taxon>Fungi</taxon>
        <taxon>Fungi incertae sedis</taxon>
        <taxon>Zoopagomycota</taxon>
        <taxon>Entomophthoromycotina</taxon>
        <taxon>Basidiobolomycetes</taxon>
        <taxon>Basidiobolales</taxon>
        <taxon>Basidiobolaceae</taxon>
        <taxon>Basidiobolus</taxon>
    </lineage>
</organism>
<comment type="similarity">
    <text evidence="2">Belongs to the FIP1 family.</text>
</comment>